<dbReference type="Proteomes" id="UP001064048">
    <property type="component" value="Chromosome 23"/>
</dbReference>
<comment type="caution">
    <text evidence="1">The sequence shown here is derived from an EMBL/GenBank/DDBJ whole genome shotgun (WGS) entry which is preliminary data.</text>
</comment>
<protein>
    <submittedName>
        <fullName evidence="1">Uncharacterized protein</fullName>
    </submittedName>
</protein>
<reference evidence="1 2" key="1">
    <citation type="journal article" date="2022" name="Genome Biol. Evol.">
        <title>The Spruce Budworm Genome: Reconstructing the Evolutionary History of Antifreeze Proteins.</title>
        <authorList>
            <person name="Beliveau C."/>
            <person name="Gagne P."/>
            <person name="Picq S."/>
            <person name="Vernygora O."/>
            <person name="Keeling C.I."/>
            <person name="Pinkney K."/>
            <person name="Doucet D."/>
            <person name="Wen F."/>
            <person name="Johnston J.S."/>
            <person name="Maaroufi H."/>
            <person name="Boyle B."/>
            <person name="Laroche J."/>
            <person name="Dewar K."/>
            <person name="Juretic N."/>
            <person name="Blackburn G."/>
            <person name="Nisole A."/>
            <person name="Brunet B."/>
            <person name="Brandao M."/>
            <person name="Lumley L."/>
            <person name="Duan J."/>
            <person name="Quan G."/>
            <person name="Lucarotti C.J."/>
            <person name="Roe A.D."/>
            <person name="Sperling F.A.H."/>
            <person name="Levesque R.C."/>
            <person name="Cusson M."/>
        </authorList>
    </citation>
    <scope>NUCLEOTIDE SEQUENCE [LARGE SCALE GENOMIC DNA]</scope>
    <source>
        <strain evidence="1">Glfc:IPQL:Cfum</strain>
    </source>
</reference>
<organism evidence="1 2">
    <name type="scientific">Choristoneura fumiferana</name>
    <name type="common">Spruce budworm moth</name>
    <name type="synonym">Archips fumiferana</name>
    <dbReference type="NCBI Taxonomy" id="7141"/>
    <lineage>
        <taxon>Eukaryota</taxon>
        <taxon>Metazoa</taxon>
        <taxon>Ecdysozoa</taxon>
        <taxon>Arthropoda</taxon>
        <taxon>Hexapoda</taxon>
        <taxon>Insecta</taxon>
        <taxon>Pterygota</taxon>
        <taxon>Neoptera</taxon>
        <taxon>Endopterygota</taxon>
        <taxon>Lepidoptera</taxon>
        <taxon>Glossata</taxon>
        <taxon>Ditrysia</taxon>
        <taxon>Tortricoidea</taxon>
        <taxon>Tortricidae</taxon>
        <taxon>Tortricinae</taxon>
        <taxon>Choristoneura</taxon>
    </lineage>
</organism>
<sequence length="138" mass="15191">MAVLLLSHGKFPNHIIEMQVEMVDPTPEPPKNSLSNPDNRPVYMSDLKEAVEALEKKLIKSTPGDGTPPNYFKKLSGGTQAPQEYEAAIEAIDNNNPSGIKSIGDVISLVKKGVKVQFDITRPTDRNLDWIQIKVPNA</sequence>
<accession>A0ACC0KT82</accession>
<evidence type="ECO:0000313" key="2">
    <source>
        <dbReference type="Proteomes" id="UP001064048"/>
    </source>
</evidence>
<evidence type="ECO:0000313" key="1">
    <source>
        <dbReference type="EMBL" id="KAI8439510.1"/>
    </source>
</evidence>
<proteinExistence type="predicted"/>
<keyword evidence="2" id="KW-1185">Reference proteome</keyword>
<name>A0ACC0KT82_CHOFU</name>
<gene>
    <name evidence="1" type="ORF">MSG28_013266</name>
</gene>
<dbReference type="EMBL" id="CM046123">
    <property type="protein sequence ID" value="KAI8439510.1"/>
    <property type="molecule type" value="Genomic_DNA"/>
</dbReference>